<gene>
    <name evidence="1" type="ORF">UFOPK1740_00170</name>
</gene>
<dbReference type="EMBL" id="CAEZTU010000004">
    <property type="protein sequence ID" value="CAB4570228.1"/>
    <property type="molecule type" value="Genomic_DNA"/>
</dbReference>
<dbReference type="AlphaFoldDB" id="A0A6J6EA33"/>
<dbReference type="Pfam" id="PF11452">
    <property type="entry name" value="DUF3000"/>
    <property type="match status" value="1"/>
</dbReference>
<name>A0A6J6EA33_9ZZZZ</name>
<dbReference type="InterPro" id="IPR021555">
    <property type="entry name" value="DUF3000"/>
</dbReference>
<sequence>MKFENSQFEQLVQDVRTAPLRPEISTEEVPAPMRLAPYSLAIAAEVLEGEDDLSNGRLVLLFDPAGVEAWNGTTRLVTFTKARLEADLANDPLLTQVGWSWLLDCFEHRKIKAQDLSGTVTRTSSDSYGELDSHPLEGTIEIRASWTVSSDLGLHVAAWGDLLCQAAGLQPLPQGMSRIKKVL</sequence>
<evidence type="ECO:0000313" key="1">
    <source>
        <dbReference type="EMBL" id="CAB4570228.1"/>
    </source>
</evidence>
<reference evidence="1" key="1">
    <citation type="submission" date="2020-05" db="EMBL/GenBank/DDBJ databases">
        <authorList>
            <person name="Chiriac C."/>
            <person name="Salcher M."/>
            <person name="Ghai R."/>
            <person name="Kavagutti S V."/>
        </authorList>
    </citation>
    <scope>NUCLEOTIDE SEQUENCE</scope>
</reference>
<protein>
    <submittedName>
        <fullName evidence="1">Unannotated protein</fullName>
    </submittedName>
</protein>
<organism evidence="1">
    <name type="scientific">freshwater metagenome</name>
    <dbReference type="NCBI Taxonomy" id="449393"/>
    <lineage>
        <taxon>unclassified sequences</taxon>
        <taxon>metagenomes</taxon>
        <taxon>ecological metagenomes</taxon>
    </lineage>
</organism>
<proteinExistence type="predicted"/>
<accession>A0A6J6EA33</accession>